<dbReference type="Pfam" id="PF04969">
    <property type="entry name" value="CS"/>
    <property type="match status" value="1"/>
</dbReference>
<dbReference type="Proteomes" id="UP001152759">
    <property type="component" value="Chromosome 1"/>
</dbReference>
<dbReference type="KEGG" id="btab:109032199"/>
<dbReference type="PANTHER" id="PTHR21664:SF1">
    <property type="entry name" value="NUDC DOMAIN-CONTAINING PROTEIN 1"/>
    <property type="match status" value="1"/>
</dbReference>
<dbReference type="EMBL" id="OU963862">
    <property type="protein sequence ID" value="CAH0380540.1"/>
    <property type="molecule type" value="Genomic_DNA"/>
</dbReference>
<dbReference type="GO" id="GO:0005634">
    <property type="term" value="C:nucleus"/>
    <property type="evidence" value="ECO:0007669"/>
    <property type="project" value="UniProtKB-SubCell"/>
</dbReference>
<evidence type="ECO:0000256" key="5">
    <source>
        <dbReference type="ARBA" id="ARBA00023242"/>
    </source>
</evidence>
<dbReference type="CDD" id="cd06467">
    <property type="entry name" value="p23_NUDC_like"/>
    <property type="match status" value="1"/>
</dbReference>
<dbReference type="PROSITE" id="PS51203">
    <property type="entry name" value="CS"/>
    <property type="match status" value="1"/>
</dbReference>
<name>A0A9P0EY02_BEMTA</name>
<evidence type="ECO:0000256" key="1">
    <source>
        <dbReference type="ARBA" id="ARBA00004123"/>
    </source>
</evidence>
<accession>A0A9P0EY02</accession>
<dbReference type="InterPro" id="IPR037895">
    <property type="entry name" value="NUDCD1"/>
</dbReference>
<dbReference type="InterPro" id="IPR008978">
    <property type="entry name" value="HSP20-like_chaperone"/>
</dbReference>
<dbReference type="PANTHER" id="PTHR21664">
    <property type="entry name" value="CHRONIC MYELOGENOUS LEUKEMIA TUMOR ANTIGEN 66"/>
    <property type="match status" value="1"/>
</dbReference>
<organism evidence="7 8">
    <name type="scientific">Bemisia tabaci</name>
    <name type="common">Sweetpotato whitefly</name>
    <name type="synonym">Aleurodes tabaci</name>
    <dbReference type="NCBI Taxonomy" id="7038"/>
    <lineage>
        <taxon>Eukaryota</taxon>
        <taxon>Metazoa</taxon>
        <taxon>Ecdysozoa</taxon>
        <taxon>Arthropoda</taxon>
        <taxon>Hexapoda</taxon>
        <taxon>Insecta</taxon>
        <taxon>Pterygota</taxon>
        <taxon>Neoptera</taxon>
        <taxon>Paraneoptera</taxon>
        <taxon>Hemiptera</taxon>
        <taxon>Sternorrhyncha</taxon>
        <taxon>Aleyrodoidea</taxon>
        <taxon>Aleyrodidae</taxon>
        <taxon>Aleyrodinae</taxon>
        <taxon>Bemisia</taxon>
    </lineage>
</organism>
<keyword evidence="8" id="KW-1185">Reference proteome</keyword>
<evidence type="ECO:0000256" key="4">
    <source>
        <dbReference type="ARBA" id="ARBA00022490"/>
    </source>
</evidence>
<dbReference type="SUPFAM" id="SSF49764">
    <property type="entry name" value="HSP20-like chaperones"/>
    <property type="match status" value="1"/>
</dbReference>
<feature type="domain" description="CS" evidence="6">
    <location>
        <begin position="279"/>
        <end position="366"/>
    </location>
</feature>
<sequence>MQHIYLEPNKELLDPTFNGYKLSLEPVPVHESALPVEVEHILPNDDQYSFLHMRLFSLHNHLFIDQWNNQYVYFFNKHREVVCSVLNKISGNLTGVVKVCQFLDTMPSKPLVNPSLSFVSEELALASDGCKKLYLLHTGLRESDAQSWNVLFEEEIMAEEIGFIILDSQNSRTQREISCVLLSVVDSKSMELRTESSSEDASKFVSFLNVITLAADENQRWALKSKKQLYCTGEIEYAAVEKDLSHLCTISKESLHFSFDSERPVLAEHQAEEPNQNGTKKVEYYWQQTSDDITIWFNIPSDTLSNQISVNVQDSELKVKCVDRVLLQGSLHSSVSENLTTWTLDKNKLEVNLSKYELGLMWPCVIRNNLNGEEIMDPELVQEIHERLAHLCSETEVKAKDIGDMCAPTFNMDQLEECDAISNDSRLLSRINTSSHAFTHQASLSGSKWLFNGFVSPDQGQGFCLRHDVDGCFWIPKADSNSGWKCEHIATFLALGYVQASKQQKKFIVCPPDFSYAAICETTRHVYLYKQSCSVSSELRNRKTGSRIGAVAKQHLINLPSSEEVLGVQANEKSLFVLTTAHLYSLNIV</sequence>
<keyword evidence="5" id="KW-0539">Nucleus</keyword>
<reference evidence="7" key="1">
    <citation type="submission" date="2021-12" db="EMBL/GenBank/DDBJ databases">
        <authorList>
            <person name="King R."/>
        </authorList>
    </citation>
    <scope>NUCLEOTIDE SEQUENCE</scope>
</reference>
<protein>
    <recommendedName>
        <fullName evidence="3">NudC domain-containing protein 1</fullName>
    </recommendedName>
</protein>
<evidence type="ECO:0000259" key="6">
    <source>
        <dbReference type="PROSITE" id="PS51203"/>
    </source>
</evidence>
<proteinExistence type="predicted"/>
<comment type="subcellular location">
    <subcellularLocation>
        <location evidence="2">Cytoplasm</location>
    </subcellularLocation>
    <subcellularLocation>
        <location evidence="1">Nucleus</location>
    </subcellularLocation>
</comment>
<evidence type="ECO:0000256" key="3">
    <source>
        <dbReference type="ARBA" id="ARBA00018915"/>
    </source>
</evidence>
<evidence type="ECO:0000313" key="7">
    <source>
        <dbReference type="EMBL" id="CAH0380540.1"/>
    </source>
</evidence>
<evidence type="ECO:0000313" key="8">
    <source>
        <dbReference type="Proteomes" id="UP001152759"/>
    </source>
</evidence>
<keyword evidence="4" id="KW-0963">Cytoplasm</keyword>
<dbReference type="AlphaFoldDB" id="A0A9P0EY02"/>
<gene>
    <name evidence="7" type="ORF">BEMITA_LOCUS286</name>
</gene>
<dbReference type="GO" id="GO:0005737">
    <property type="term" value="C:cytoplasm"/>
    <property type="evidence" value="ECO:0007669"/>
    <property type="project" value="UniProtKB-SubCell"/>
</dbReference>
<dbReference type="InterPro" id="IPR007052">
    <property type="entry name" value="CS_dom"/>
</dbReference>
<evidence type="ECO:0000256" key="2">
    <source>
        <dbReference type="ARBA" id="ARBA00004496"/>
    </source>
</evidence>
<dbReference type="Gene3D" id="2.60.40.790">
    <property type="match status" value="1"/>
</dbReference>